<name>A0ABN7WIW8_GIGMA</name>
<accession>A0ABN7WIW8</accession>
<reference evidence="4 5" key="1">
    <citation type="submission" date="2021-06" db="EMBL/GenBank/DDBJ databases">
        <authorList>
            <person name="Kallberg Y."/>
            <person name="Tangrot J."/>
            <person name="Rosling A."/>
        </authorList>
    </citation>
    <scope>NUCLEOTIDE SEQUENCE [LARGE SCALE GENOMIC DNA]</scope>
    <source>
        <strain evidence="4 5">120-4 pot B 10/14</strain>
    </source>
</reference>
<feature type="domain" description="RING-type" evidence="3">
    <location>
        <begin position="8"/>
        <end position="50"/>
    </location>
</feature>
<organism evidence="4 5">
    <name type="scientific">Gigaspora margarita</name>
    <dbReference type="NCBI Taxonomy" id="4874"/>
    <lineage>
        <taxon>Eukaryota</taxon>
        <taxon>Fungi</taxon>
        <taxon>Fungi incertae sedis</taxon>
        <taxon>Mucoromycota</taxon>
        <taxon>Glomeromycotina</taxon>
        <taxon>Glomeromycetes</taxon>
        <taxon>Diversisporales</taxon>
        <taxon>Gigasporaceae</taxon>
        <taxon>Gigaspora</taxon>
    </lineage>
</organism>
<evidence type="ECO:0000313" key="4">
    <source>
        <dbReference type="EMBL" id="CAG8833478.1"/>
    </source>
</evidence>
<feature type="coiled-coil region" evidence="2">
    <location>
        <begin position="113"/>
        <end position="140"/>
    </location>
</feature>
<keyword evidence="1" id="KW-0863">Zinc-finger</keyword>
<comment type="caution">
    <text evidence="4">The sequence shown here is derived from an EMBL/GenBank/DDBJ whole genome shotgun (WGS) entry which is preliminary data.</text>
</comment>
<dbReference type="InterPro" id="IPR001841">
    <property type="entry name" value="Znf_RING"/>
</dbReference>
<keyword evidence="5" id="KW-1185">Reference proteome</keyword>
<dbReference type="PROSITE" id="PS50089">
    <property type="entry name" value="ZF_RING_2"/>
    <property type="match status" value="1"/>
</dbReference>
<keyword evidence="1" id="KW-0479">Metal-binding</keyword>
<dbReference type="Gene3D" id="3.30.40.10">
    <property type="entry name" value="Zinc/RING finger domain, C3HC4 (zinc finger)"/>
    <property type="match status" value="1"/>
</dbReference>
<keyword evidence="1" id="KW-0862">Zinc</keyword>
<evidence type="ECO:0000256" key="2">
    <source>
        <dbReference type="SAM" id="Coils"/>
    </source>
</evidence>
<protein>
    <submittedName>
        <fullName evidence="4">3036_t:CDS:1</fullName>
    </submittedName>
</protein>
<keyword evidence="2" id="KW-0175">Coiled coil</keyword>
<feature type="non-terminal residue" evidence="4">
    <location>
        <position position="153"/>
    </location>
</feature>
<evidence type="ECO:0000256" key="1">
    <source>
        <dbReference type="PROSITE-ProRule" id="PRU00175"/>
    </source>
</evidence>
<gene>
    <name evidence="4" type="ORF">GMARGA_LOCUS31578</name>
</gene>
<dbReference type="EMBL" id="CAJVQB010047459">
    <property type="protein sequence ID" value="CAG8833478.1"/>
    <property type="molecule type" value="Genomic_DNA"/>
</dbReference>
<dbReference type="SUPFAM" id="SSF57850">
    <property type="entry name" value="RING/U-box"/>
    <property type="match status" value="1"/>
</dbReference>
<sequence>MSTDKEICDICYESKSRFSFYSLWCDCTSKICFSCAKKSIEKSEKCPFCNLKIKNLDIREISKRKFHESVNPSELDNFFLKSKKYKRLTYEDEIEILNTKYINKKETLKFRYNVNIEEIKKEYEEKIASIDHEYESQVKKLNKQEKARISDLK</sequence>
<dbReference type="InterPro" id="IPR013083">
    <property type="entry name" value="Znf_RING/FYVE/PHD"/>
</dbReference>
<evidence type="ECO:0000259" key="3">
    <source>
        <dbReference type="PROSITE" id="PS50089"/>
    </source>
</evidence>
<proteinExistence type="predicted"/>
<dbReference type="Proteomes" id="UP000789901">
    <property type="component" value="Unassembled WGS sequence"/>
</dbReference>
<evidence type="ECO:0000313" key="5">
    <source>
        <dbReference type="Proteomes" id="UP000789901"/>
    </source>
</evidence>